<reference evidence="2 3" key="1">
    <citation type="journal article" date="2019" name="Int. J. Syst. Evol. Microbiol.">
        <title>The Global Catalogue of Microorganisms (GCM) 10K type strain sequencing project: providing services to taxonomists for standard genome sequencing and annotation.</title>
        <authorList>
            <consortium name="The Broad Institute Genomics Platform"/>
            <consortium name="The Broad Institute Genome Sequencing Center for Infectious Disease"/>
            <person name="Wu L."/>
            <person name="Ma J."/>
        </authorList>
    </citation>
    <scope>NUCLEOTIDE SEQUENCE [LARGE SCALE GENOMIC DNA]</scope>
    <source>
        <strain evidence="2 3">DT72</strain>
    </source>
</reference>
<proteinExistence type="predicted"/>
<evidence type="ECO:0000313" key="3">
    <source>
        <dbReference type="Proteomes" id="UP001596407"/>
    </source>
</evidence>
<name>A0ABD5WJY1_9EURY</name>
<keyword evidence="3" id="KW-1185">Reference proteome</keyword>
<dbReference type="EMBL" id="JBHSZH010000005">
    <property type="protein sequence ID" value="MFC7080000.1"/>
    <property type="molecule type" value="Genomic_DNA"/>
</dbReference>
<comment type="caution">
    <text evidence="2">The sequence shown here is derived from an EMBL/GenBank/DDBJ whole genome shotgun (WGS) entry which is preliminary data.</text>
</comment>
<feature type="compositionally biased region" description="Basic and acidic residues" evidence="1">
    <location>
        <begin position="58"/>
        <end position="67"/>
    </location>
</feature>
<accession>A0ABD5WJY1</accession>
<feature type="compositionally biased region" description="Basic and acidic residues" evidence="1">
    <location>
        <begin position="30"/>
        <end position="40"/>
    </location>
</feature>
<dbReference type="AlphaFoldDB" id="A0ABD5WJY1"/>
<protein>
    <submittedName>
        <fullName evidence="2">Uncharacterized protein</fullName>
    </submittedName>
</protein>
<feature type="region of interest" description="Disordered" evidence="1">
    <location>
        <begin position="19"/>
        <end position="73"/>
    </location>
</feature>
<organism evidence="2 3">
    <name type="scientific">Halorussus caseinilyticus</name>
    <dbReference type="NCBI Taxonomy" id="3034025"/>
    <lineage>
        <taxon>Archaea</taxon>
        <taxon>Methanobacteriati</taxon>
        <taxon>Methanobacteriota</taxon>
        <taxon>Stenosarchaea group</taxon>
        <taxon>Halobacteria</taxon>
        <taxon>Halobacteriales</taxon>
        <taxon>Haladaptataceae</taxon>
        <taxon>Halorussus</taxon>
    </lineage>
</organism>
<evidence type="ECO:0000256" key="1">
    <source>
        <dbReference type="SAM" id="MobiDB-lite"/>
    </source>
</evidence>
<evidence type="ECO:0000313" key="2">
    <source>
        <dbReference type="EMBL" id="MFC7080000.1"/>
    </source>
</evidence>
<gene>
    <name evidence="2" type="ORF">ACFQJ6_07575</name>
</gene>
<dbReference type="Proteomes" id="UP001596407">
    <property type="component" value="Unassembled WGS sequence"/>
</dbReference>
<dbReference type="RefSeq" id="WP_276278879.1">
    <property type="nucleotide sequence ID" value="NZ_CP119809.1"/>
</dbReference>
<dbReference type="GeneID" id="79303426"/>
<sequence>MPFGDGPAHCAAGRATVAASVASLPTPRAGTERSTGERSARQTTGRPGRPLHGNAPDRPTDGKRSADHPPSGG</sequence>